<dbReference type="EMBL" id="LAZR01034839">
    <property type="protein sequence ID" value="KKL40790.1"/>
    <property type="molecule type" value="Genomic_DNA"/>
</dbReference>
<protein>
    <recommendedName>
        <fullName evidence="2">Glycoside hydrolase family 2 catalytic domain-containing protein</fullName>
    </recommendedName>
</protein>
<sequence length="410" mass="46042">MSTNTSRRVTIIVATVLCVVFLVSLSVRAEYPFDTDSFPVVWYDTLLDVSYPDDMAATGANGIMAYWGNSTPNGRHAFLNNAAAAGVSVIVGINEAFINPWNPVDVQGIIDLVNLYKDYPAVVGWYTADEPYWVQGISFSKMQLAYNTIKSVDTKPVNICFSEPAVERGIPVAWKTAYDQFQIDSYPARRGESEFSRMETKWKLDMQRTHEQSVLADRPWWSVMEAWGDDTGETSGYRLPTFNESRFMNYYSLSEETSGLMYFAYYRNEWFTPARPEEAYPYNGPQWQIDVFSPLAAEINTLGVALQNGKVAGVASDNKSDIRTDVYYDPDTGKYYLVTLNDTTGSETPTFTVNLADPPGEKYISATRLFEGAQPEIPIIGHQFSDTFSEYEVHVYELTTMLLGDANGDG</sequence>
<proteinExistence type="predicted"/>
<accession>A0A0F9C4J2</accession>
<dbReference type="InterPro" id="IPR017853">
    <property type="entry name" value="GH"/>
</dbReference>
<feature type="non-terminal residue" evidence="1">
    <location>
        <position position="410"/>
    </location>
</feature>
<dbReference type="SUPFAM" id="SSF51445">
    <property type="entry name" value="(Trans)glycosidases"/>
    <property type="match status" value="1"/>
</dbReference>
<name>A0A0F9C4J2_9ZZZZ</name>
<organism evidence="1">
    <name type="scientific">marine sediment metagenome</name>
    <dbReference type="NCBI Taxonomy" id="412755"/>
    <lineage>
        <taxon>unclassified sequences</taxon>
        <taxon>metagenomes</taxon>
        <taxon>ecological metagenomes</taxon>
    </lineage>
</organism>
<reference evidence="1" key="1">
    <citation type="journal article" date="2015" name="Nature">
        <title>Complex archaea that bridge the gap between prokaryotes and eukaryotes.</title>
        <authorList>
            <person name="Spang A."/>
            <person name="Saw J.H."/>
            <person name="Jorgensen S.L."/>
            <person name="Zaremba-Niedzwiedzka K."/>
            <person name="Martijn J."/>
            <person name="Lind A.E."/>
            <person name="van Eijk R."/>
            <person name="Schleper C."/>
            <person name="Guy L."/>
            <person name="Ettema T.J."/>
        </authorList>
    </citation>
    <scope>NUCLEOTIDE SEQUENCE</scope>
</reference>
<gene>
    <name evidence="1" type="ORF">LCGC14_2367870</name>
</gene>
<dbReference type="AlphaFoldDB" id="A0A0F9C4J2"/>
<evidence type="ECO:0008006" key="2">
    <source>
        <dbReference type="Google" id="ProtNLM"/>
    </source>
</evidence>
<dbReference type="Gene3D" id="3.20.20.80">
    <property type="entry name" value="Glycosidases"/>
    <property type="match status" value="1"/>
</dbReference>
<evidence type="ECO:0000313" key="1">
    <source>
        <dbReference type="EMBL" id="KKL40790.1"/>
    </source>
</evidence>
<comment type="caution">
    <text evidence="1">The sequence shown here is derived from an EMBL/GenBank/DDBJ whole genome shotgun (WGS) entry which is preliminary data.</text>
</comment>